<dbReference type="AlphaFoldDB" id="A0A0J1GXB1"/>
<dbReference type="OrthoDB" id="6398367at2"/>
<gene>
    <name evidence="1" type="ORF">ABT56_15805</name>
</gene>
<accession>A0A0J1GXB1</accession>
<dbReference type="EMBL" id="LDOT01000023">
    <property type="protein sequence ID" value="KLV04079.1"/>
    <property type="molecule type" value="Genomic_DNA"/>
</dbReference>
<evidence type="ECO:0000313" key="1">
    <source>
        <dbReference type="EMBL" id="KLV04079.1"/>
    </source>
</evidence>
<dbReference type="InterPro" id="IPR036249">
    <property type="entry name" value="Thioredoxin-like_sf"/>
</dbReference>
<dbReference type="Gene3D" id="3.40.30.10">
    <property type="entry name" value="Glutaredoxin"/>
    <property type="match status" value="1"/>
</dbReference>
<dbReference type="RefSeq" id="WP_047879850.1">
    <property type="nucleotide sequence ID" value="NZ_LDOT01000023.1"/>
</dbReference>
<proteinExistence type="predicted"/>
<organism evidence="1 2">
    <name type="scientific">Photobacterium aquae</name>
    <dbReference type="NCBI Taxonomy" id="1195763"/>
    <lineage>
        <taxon>Bacteria</taxon>
        <taxon>Pseudomonadati</taxon>
        <taxon>Pseudomonadota</taxon>
        <taxon>Gammaproteobacteria</taxon>
        <taxon>Vibrionales</taxon>
        <taxon>Vibrionaceae</taxon>
        <taxon>Photobacterium</taxon>
    </lineage>
</organism>
<sequence length="157" mass="17500">MGKLLLLVALVVVVFLANRPDKMPTEYLNVYSEQPFNDGKKIVGGPCLGEKCLTVYVAPWCSTCHALNPMIISLVNQLESEGISVNVVVGKDSINEVESYAKKYPFDVLTDHDGRFYRKAKLKGVPYFAVTNVRGEIINDYFGGYTDADVMRDKLDI</sequence>
<keyword evidence="2" id="KW-1185">Reference proteome</keyword>
<evidence type="ECO:0000313" key="2">
    <source>
        <dbReference type="Proteomes" id="UP000036097"/>
    </source>
</evidence>
<dbReference type="SUPFAM" id="SSF52833">
    <property type="entry name" value="Thioredoxin-like"/>
    <property type="match status" value="1"/>
</dbReference>
<protein>
    <recommendedName>
        <fullName evidence="3">Thioredoxin domain-containing protein</fullName>
    </recommendedName>
</protein>
<reference evidence="1 2" key="1">
    <citation type="submission" date="2015-05" db="EMBL/GenBank/DDBJ databases">
        <title>Photobacterium galathea sp. nov.</title>
        <authorList>
            <person name="Machado H."/>
            <person name="Gram L."/>
        </authorList>
    </citation>
    <scope>NUCLEOTIDE SEQUENCE [LARGE SCALE GENOMIC DNA]</scope>
    <source>
        <strain evidence="1 2">CGMCC 1.12159</strain>
    </source>
</reference>
<dbReference type="Proteomes" id="UP000036097">
    <property type="component" value="Unassembled WGS sequence"/>
</dbReference>
<dbReference type="PATRIC" id="fig|1195763.3.peg.3369"/>
<dbReference type="STRING" id="1195763.ABT56_15805"/>
<evidence type="ECO:0008006" key="3">
    <source>
        <dbReference type="Google" id="ProtNLM"/>
    </source>
</evidence>
<comment type="caution">
    <text evidence="1">The sequence shown here is derived from an EMBL/GenBank/DDBJ whole genome shotgun (WGS) entry which is preliminary data.</text>
</comment>
<name>A0A0J1GXB1_9GAMM</name>